<evidence type="ECO:0000313" key="1">
    <source>
        <dbReference type="EMBL" id="KGM98638.1"/>
    </source>
</evidence>
<gene>
    <name evidence="1" type="ORF">Z969_10945</name>
</gene>
<name>A0AA88ZLI7_CLONO</name>
<dbReference type="InterPro" id="IPR030910">
    <property type="entry name" value="SLAP_dom"/>
</dbReference>
<dbReference type="NCBIfam" id="TIGR04398">
    <property type="entry name" value="SLAP_DUP"/>
    <property type="match status" value="1"/>
</dbReference>
<accession>A0AA88ZLI7</accession>
<comment type="caution">
    <text evidence="1">The sequence shown here is derived from an EMBL/GenBank/DDBJ whole genome shotgun (WGS) entry which is preliminary data.</text>
</comment>
<dbReference type="EMBL" id="JDRX01000069">
    <property type="protein sequence ID" value="KGM98638.1"/>
    <property type="molecule type" value="Genomic_DNA"/>
</dbReference>
<organism evidence="1 2">
    <name type="scientific">Clostridium novyi A str. 4570</name>
    <dbReference type="NCBI Taxonomy" id="1444290"/>
    <lineage>
        <taxon>Bacteria</taxon>
        <taxon>Bacillati</taxon>
        <taxon>Bacillota</taxon>
        <taxon>Clostridia</taxon>
        <taxon>Eubacteriales</taxon>
        <taxon>Clostridiaceae</taxon>
        <taxon>Clostridium</taxon>
    </lineage>
</organism>
<evidence type="ECO:0000313" key="2">
    <source>
        <dbReference type="Proteomes" id="UP000030016"/>
    </source>
</evidence>
<dbReference type="AlphaFoldDB" id="A0AA88ZLI7"/>
<proteinExistence type="predicted"/>
<dbReference type="Proteomes" id="UP000030016">
    <property type="component" value="Unassembled WGS sequence"/>
</dbReference>
<reference evidence="1 2" key="1">
    <citation type="submission" date="2014-01" db="EMBL/GenBank/DDBJ databases">
        <title>Plasmidome dynamics in the species complex Clostridium novyi sensu lato converts strains of independent lineages into distinctly different pathogens.</title>
        <authorList>
            <person name="Skarin H."/>
            <person name="Segerman B."/>
        </authorList>
    </citation>
    <scope>NUCLEOTIDE SEQUENCE [LARGE SCALE GENOMIC DNA]</scope>
    <source>
        <strain evidence="1 2">4570</strain>
    </source>
</reference>
<protein>
    <submittedName>
        <fullName evidence="1">Uncharacterized protein</fullName>
    </submittedName>
</protein>
<sequence length="173" mass="20507">MLTEIGIIPPLSVRPYKIYFNKKNLKTREFDISKLKVVFSNNIKITNTVKVEYEDMPENLSIEERRFFQYYLDNLSILEFGQVDLKCYDVRLKEDNIKVTILVRNGSNKKIKLEQFPITIYDEDKNIIYLSMLKFDDLIVSSMKAKLCNFMIDFSNIKMDKFNLKGLSLEFKN</sequence>